<dbReference type="PANTHER" id="PTHR43124:SF3">
    <property type="entry name" value="CHLORAMPHENICOL EFFLUX PUMP RV0191"/>
    <property type="match status" value="1"/>
</dbReference>
<reference evidence="9" key="1">
    <citation type="journal article" date="2019" name="Int. J. Syst. Evol. Microbiol.">
        <title>The Global Catalogue of Microorganisms (GCM) 10K type strain sequencing project: providing services to taxonomists for standard genome sequencing and annotation.</title>
        <authorList>
            <consortium name="The Broad Institute Genomics Platform"/>
            <consortium name="The Broad Institute Genome Sequencing Center for Infectious Disease"/>
            <person name="Wu L."/>
            <person name="Ma J."/>
        </authorList>
    </citation>
    <scope>NUCLEOTIDE SEQUENCE [LARGE SCALE GENOMIC DNA]</scope>
    <source>
        <strain evidence="9">NBRC 111756</strain>
    </source>
</reference>
<feature type="transmembrane region" description="Helical" evidence="6">
    <location>
        <begin position="7"/>
        <end position="28"/>
    </location>
</feature>
<dbReference type="RefSeq" id="WP_379910100.1">
    <property type="nucleotide sequence ID" value="NZ_JBHSWE010000001.1"/>
</dbReference>
<dbReference type="EMBL" id="JBHSWE010000001">
    <property type="protein sequence ID" value="MFC6671601.1"/>
    <property type="molecule type" value="Genomic_DNA"/>
</dbReference>
<name>A0ABW2A2J1_9GAMM</name>
<accession>A0ABW2A2J1</accession>
<keyword evidence="5 6" id="KW-0472">Membrane</keyword>
<feature type="transmembrane region" description="Helical" evidence="6">
    <location>
        <begin position="250"/>
        <end position="268"/>
    </location>
</feature>
<evidence type="ECO:0000256" key="6">
    <source>
        <dbReference type="SAM" id="Phobius"/>
    </source>
</evidence>
<evidence type="ECO:0000259" key="7">
    <source>
        <dbReference type="PROSITE" id="PS50850"/>
    </source>
</evidence>
<sequence>MTTLLRLIIPFAFGYMLSYLFRVIGAVVSPALVDELGLDASTLGLISSFYFLTFAACQLPLGVMLDRIEVRKLTAALLLIAAAGSLVFATAETATGLLIGRGLIGIGVSACLMGAFKAYVLWLPTARLPLVNGIQLSSGGIGAMLATTPVELALGITDWRGLFIAMAGLCMLASLLLWFLVPKRAVEATTGTPEHPLRTVLGIVRDPRFYCVAPASLLCSSTFIAVQSLWAGDWLREVMQRSPTEAADLLFVMACGVISGFLLMGLIADRLQHLGLPPRNLSLAGILIFVSLMILLQFDGGAPNAILWALLGFFSTSGSLMFASLAQQFPRHQSGRVSTSLNLGIFVSAFLIQWGLGGIVELWEADSAGHYPAAAYRVAFALAAAIPAAGLLWYWLSAARLNAVRRQPDRPKASST</sequence>
<feature type="transmembrane region" description="Helical" evidence="6">
    <location>
        <begin position="134"/>
        <end position="156"/>
    </location>
</feature>
<dbReference type="Gene3D" id="1.20.1250.20">
    <property type="entry name" value="MFS general substrate transporter like domains"/>
    <property type="match status" value="2"/>
</dbReference>
<proteinExistence type="predicted"/>
<evidence type="ECO:0000313" key="8">
    <source>
        <dbReference type="EMBL" id="MFC6671601.1"/>
    </source>
</evidence>
<evidence type="ECO:0000256" key="2">
    <source>
        <dbReference type="ARBA" id="ARBA00022475"/>
    </source>
</evidence>
<dbReference type="SUPFAM" id="SSF103473">
    <property type="entry name" value="MFS general substrate transporter"/>
    <property type="match status" value="1"/>
</dbReference>
<evidence type="ECO:0000256" key="3">
    <source>
        <dbReference type="ARBA" id="ARBA00022692"/>
    </source>
</evidence>
<feature type="transmembrane region" description="Helical" evidence="6">
    <location>
        <begin position="162"/>
        <end position="181"/>
    </location>
</feature>
<keyword evidence="4 6" id="KW-1133">Transmembrane helix</keyword>
<feature type="transmembrane region" description="Helical" evidence="6">
    <location>
        <begin position="40"/>
        <end position="61"/>
    </location>
</feature>
<feature type="transmembrane region" description="Helical" evidence="6">
    <location>
        <begin position="209"/>
        <end position="230"/>
    </location>
</feature>
<dbReference type="InterPro" id="IPR020846">
    <property type="entry name" value="MFS_dom"/>
</dbReference>
<feature type="transmembrane region" description="Helical" evidence="6">
    <location>
        <begin position="103"/>
        <end position="122"/>
    </location>
</feature>
<evidence type="ECO:0000256" key="1">
    <source>
        <dbReference type="ARBA" id="ARBA00004651"/>
    </source>
</evidence>
<feature type="transmembrane region" description="Helical" evidence="6">
    <location>
        <begin position="337"/>
        <end position="356"/>
    </location>
</feature>
<dbReference type="InterPro" id="IPR050189">
    <property type="entry name" value="MFS_Efflux_Transporters"/>
</dbReference>
<comment type="subcellular location">
    <subcellularLocation>
        <location evidence="1">Cell membrane</location>
        <topology evidence="1">Multi-pass membrane protein</topology>
    </subcellularLocation>
</comment>
<dbReference type="InterPro" id="IPR011701">
    <property type="entry name" value="MFS"/>
</dbReference>
<keyword evidence="9" id="KW-1185">Reference proteome</keyword>
<dbReference type="PROSITE" id="PS50850">
    <property type="entry name" value="MFS"/>
    <property type="match status" value="1"/>
</dbReference>
<dbReference type="InterPro" id="IPR036259">
    <property type="entry name" value="MFS_trans_sf"/>
</dbReference>
<feature type="transmembrane region" description="Helical" evidence="6">
    <location>
        <begin position="73"/>
        <end position="91"/>
    </location>
</feature>
<dbReference type="Proteomes" id="UP001596422">
    <property type="component" value="Unassembled WGS sequence"/>
</dbReference>
<keyword evidence="2" id="KW-1003">Cell membrane</keyword>
<comment type="caution">
    <text evidence="8">The sequence shown here is derived from an EMBL/GenBank/DDBJ whole genome shotgun (WGS) entry which is preliminary data.</text>
</comment>
<feature type="transmembrane region" description="Helical" evidence="6">
    <location>
        <begin position="280"/>
        <end position="299"/>
    </location>
</feature>
<keyword evidence="3 6" id="KW-0812">Transmembrane</keyword>
<organism evidence="8 9">
    <name type="scientific">Marinobacterium aestuariivivens</name>
    <dbReference type="NCBI Taxonomy" id="1698799"/>
    <lineage>
        <taxon>Bacteria</taxon>
        <taxon>Pseudomonadati</taxon>
        <taxon>Pseudomonadota</taxon>
        <taxon>Gammaproteobacteria</taxon>
        <taxon>Oceanospirillales</taxon>
        <taxon>Oceanospirillaceae</taxon>
        <taxon>Marinobacterium</taxon>
    </lineage>
</organism>
<evidence type="ECO:0000313" key="9">
    <source>
        <dbReference type="Proteomes" id="UP001596422"/>
    </source>
</evidence>
<feature type="domain" description="Major facilitator superfamily (MFS) profile" evidence="7">
    <location>
        <begin position="2"/>
        <end position="402"/>
    </location>
</feature>
<evidence type="ECO:0000256" key="5">
    <source>
        <dbReference type="ARBA" id="ARBA00023136"/>
    </source>
</evidence>
<evidence type="ECO:0000256" key="4">
    <source>
        <dbReference type="ARBA" id="ARBA00022989"/>
    </source>
</evidence>
<gene>
    <name evidence="8" type="ORF">ACFQDL_17135</name>
</gene>
<dbReference type="Pfam" id="PF07690">
    <property type="entry name" value="MFS_1"/>
    <property type="match status" value="1"/>
</dbReference>
<protein>
    <submittedName>
        <fullName evidence="8">Nitrate/nitrite transporter</fullName>
    </submittedName>
</protein>
<feature type="transmembrane region" description="Helical" evidence="6">
    <location>
        <begin position="376"/>
        <end position="396"/>
    </location>
</feature>
<dbReference type="PANTHER" id="PTHR43124">
    <property type="entry name" value="PURINE EFFLUX PUMP PBUE"/>
    <property type="match status" value="1"/>
</dbReference>
<feature type="transmembrane region" description="Helical" evidence="6">
    <location>
        <begin position="305"/>
        <end position="325"/>
    </location>
</feature>